<dbReference type="Proteomes" id="UP001145114">
    <property type="component" value="Unassembled WGS sequence"/>
</dbReference>
<accession>A0ACC1HTX9</accession>
<organism evidence="1 2">
    <name type="scientific">Spiromyces aspiralis</name>
    <dbReference type="NCBI Taxonomy" id="68401"/>
    <lineage>
        <taxon>Eukaryota</taxon>
        <taxon>Fungi</taxon>
        <taxon>Fungi incertae sedis</taxon>
        <taxon>Zoopagomycota</taxon>
        <taxon>Kickxellomycotina</taxon>
        <taxon>Kickxellomycetes</taxon>
        <taxon>Kickxellales</taxon>
        <taxon>Kickxellaceae</taxon>
        <taxon>Spiromyces</taxon>
    </lineage>
</organism>
<evidence type="ECO:0000313" key="1">
    <source>
        <dbReference type="EMBL" id="KAJ1679111.1"/>
    </source>
</evidence>
<dbReference type="EMBL" id="JAMZIH010000594">
    <property type="protein sequence ID" value="KAJ1679111.1"/>
    <property type="molecule type" value="Genomic_DNA"/>
</dbReference>
<proteinExistence type="predicted"/>
<keyword evidence="2" id="KW-1185">Reference proteome</keyword>
<comment type="caution">
    <text evidence="1">The sequence shown here is derived from an EMBL/GenBank/DDBJ whole genome shotgun (WGS) entry which is preliminary data.</text>
</comment>
<protein>
    <submittedName>
        <fullName evidence="1">Uncharacterized protein</fullName>
    </submittedName>
</protein>
<reference evidence="1" key="1">
    <citation type="submission" date="2022-06" db="EMBL/GenBank/DDBJ databases">
        <title>Phylogenomic reconstructions and comparative analyses of Kickxellomycotina fungi.</title>
        <authorList>
            <person name="Reynolds N.K."/>
            <person name="Stajich J.E."/>
            <person name="Barry K."/>
            <person name="Grigoriev I.V."/>
            <person name="Crous P."/>
            <person name="Smith M.E."/>
        </authorList>
    </citation>
    <scope>NUCLEOTIDE SEQUENCE</scope>
    <source>
        <strain evidence="1">RSA 2271</strain>
    </source>
</reference>
<gene>
    <name evidence="1" type="ORF">EV182_002707</name>
</gene>
<name>A0ACC1HTX9_9FUNG</name>
<feature type="non-terminal residue" evidence="1">
    <location>
        <position position="359"/>
    </location>
</feature>
<evidence type="ECO:0000313" key="2">
    <source>
        <dbReference type="Proteomes" id="UP001145114"/>
    </source>
</evidence>
<sequence length="359" mass="40191">MSAPAALTSENLQALQDEDLFEYHSDLDTLSSMSSQGSSLLASSDRGDGQPAEPSRAAANKVPTTAAGRHAGSEGQLEDSRAGPNGPQSRRPDGGGTIPSSPLSSLEEQAELLNLGVSPPMGPNNKGPKQLSGNDSEAIAQGSHEHQEPTACIGQKGAERAEETQQDGAETEGNDSEAEEAMMEAKRQEAFKELTQIEIDFAHLRERLFCERLSQLDRERYLLFNSQHPEYQNQIDEITKAHNKRVEKVKLLYSLRVEQRKYAYQFQINSIKYNYSVQRQAARYNMLKEQMDQLHKLKETHRRLENEKNGTTSLASAHSSRFYAKYIMRNQQRPRKQMLKSIAPKLTLSEQDEDLRAMG</sequence>